<accession>A0A433VKZ6</accession>
<protein>
    <submittedName>
        <fullName evidence="1">Uncharacterized protein</fullName>
    </submittedName>
</protein>
<name>A0A433VKZ6_9CYAN</name>
<evidence type="ECO:0000313" key="1">
    <source>
        <dbReference type="EMBL" id="RUT06813.1"/>
    </source>
</evidence>
<organism evidence="1 2">
    <name type="scientific">Dulcicalothrix desertica PCC 7102</name>
    <dbReference type="NCBI Taxonomy" id="232991"/>
    <lineage>
        <taxon>Bacteria</taxon>
        <taxon>Bacillati</taxon>
        <taxon>Cyanobacteriota</taxon>
        <taxon>Cyanophyceae</taxon>
        <taxon>Nostocales</taxon>
        <taxon>Calotrichaceae</taxon>
        <taxon>Dulcicalothrix</taxon>
    </lineage>
</organism>
<keyword evidence="2" id="KW-1185">Reference proteome</keyword>
<dbReference type="EMBL" id="RSCL01000006">
    <property type="protein sequence ID" value="RUT06813.1"/>
    <property type="molecule type" value="Genomic_DNA"/>
</dbReference>
<dbReference type="Proteomes" id="UP000271624">
    <property type="component" value="Unassembled WGS sequence"/>
</dbReference>
<sequence length="53" mass="6109">MELLARQINDIPTCYIYIFAPELFINLVRVKQQLVDFLKRAQAGDGCTGVFYI</sequence>
<gene>
    <name evidence="1" type="ORF">DSM106972_030700</name>
</gene>
<dbReference type="AlphaFoldDB" id="A0A433VKZ6"/>
<evidence type="ECO:0000313" key="2">
    <source>
        <dbReference type="Proteomes" id="UP000271624"/>
    </source>
</evidence>
<reference evidence="1" key="2">
    <citation type="journal article" date="2019" name="Genome Biol. Evol.">
        <title>Day and night: Metabolic profiles and evolutionary relationships of six axenic non-marine cyanobacteria.</title>
        <authorList>
            <person name="Will S.E."/>
            <person name="Henke P."/>
            <person name="Boedeker C."/>
            <person name="Huang S."/>
            <person name="Brinkmann H."/>
            <person name="Rohde M."/>
            <person name="Jarek M."/>
            <person name="Friedl T."/>
            <person name="Seufert S."/>
            <person name="Schumacher M."/>
            <person name="Overmann J."/>
            <person name="Neumann-Schaal M."/>
            <person name="Petersen J."/>
        </authorList>
    </citation>
    <scope>NUCLEOTIDE SEQUENCE [LARGE SCALE GENOMIC DNA]</scope>
    <source>
        <strain evidence="1">PCC 7102</strain>
    </source>
</reference>
<proteinExistence type="predicted"/>
<comment type="caution">
    <text evidence="1">The sequence shown here is derived from an EMBL/GenBank/DDBJ whole genome shotgun (WGS) entry which is preliminary data.</text>
</comment>
<reference evidence="1" key="1">
    <citation type="submission" date="2018-12" db="EMBL/GenBank/DDBJ databases">
        <authorList>
            <person name="Will S."/>
            <person name="Neumann-Schaal M."/>
            <person name="Henke P."/>
        </authorList>
    </citation>
    <scope>NUCLEOTIDE SEQUENCE</scope>
    <source>
        <strain evidence="1">PCC 7102</strain>
    </source>
</reference>